<name>A0A9X2J8M1_9GAMM</name>
<dbReference type="RefSeq" id="WP_252470678.1">
    <property type="nucleotide sequence ID" value="NZ_JALBWM010000076.1"/>
</dbReference>
<organism evidence="1 2">
    <name type="scientific">Microbulbifer okhotskensis</name>
    <dbReference type="NCBI Taxonomy" id="2926617"/>
    <lineage>
        <taxon>Bacteria</taxon>
        <taxon>Pseudomonadati</taxon>
        <taxon>Pseudomonadota</taxon>
        <taxon>Gammaproteobacteria</taxon>
        <taxon>Cellvibrionales</taxon>
        <taxon>Microbulbiferaceae</taxon>
        <taxon>Microbulbifer</taxon>
    </lineage>
</organism>
<dbReference type="Gene3D" id="2.40.160.20">
    <property type="match status" value="1"/>
</dbReference>
<keyword evidence="2" id="KW-1185">Reference proteome</keyword>
<evidence type="ECO:0000313" key="1">
    <source>
        <dbReference type="EMBL" id="MCO1335701.1"/>
    </source>
</evidence>
<comment type="caution">
    <text evidence="1">The sequence shown here is derived from an EMBL/GenBank/DDBJ whole genome shotgun (WGS) entry which is preliminary data.</text>
</comment>
<sequence length="81" mass="9200">MSAYLGLTYTSIDSELRFPPGTVSIYPEVVNRSSEDDFDLAYGIGVKYDFTDRFAGKLQWKNIDNDTLKISGLHLSLETRF</sequence>
<dbReference type="Proteomes" id="UP001139028">
    <property type="component" value="Unassembled WGS sequence"/>
</dbReference>
<protein>
    <submittedName>
        <fullName evidence="1">Porin family protein</fullName>
    </submittedName>
</protein>
<dbReference type="SUPFAM" id="SSF56925">
    <property type="entry name" value="OMPA-like"/>
    <property type="match status" value="1"/>
</dbReference>
<dbReference type="InterPro" id="IPR011250">
    <property type="entry name" value="OMP/PagP_B-barrel"/>
</dbReference>
<accession>A0A9X2J8M1</accession>
<reference evidence="1" key="1">
    <citation type="journal article" date="2022" name="Arch. Microbiol.">
        <title>Microbulbifer okhotskensis sp. nov., isolated from a deep bottom sediment of the Okhotsk Sea.</title>
        <authorList>
            <person name="Romanenko L."/>
            <person name="Kurilenko V."/>
            <person name="Otstavnykh N."/>
            <person name="Velansky P."/>
            <person name="Isaeva M."/>
            <person name="Mikhailov V."/>
        </authorList>
    </citation>
    <scope>NUCLEOTIDE SEQUENCE</scope>
    <source>
        <strain evidence="1">OS29</strain>
    </source>
</reference>
<gene>
    <name evidence="1" type="ORF">MO867_15295</name>
</gene>
<evidence type="ECO:0000313" key="2">
    <source>
        <dbReference type="Proteomes" id="UP001139028"/>
    </source>
</evidence>
<proteinExistence type="predicted"/>
<dbReference type="EMBL" id="JALBWM010000076">
    <property type="protein sequence ID" value="MCO1335701.1"/>
    <property type="molecule type" value="Genomic_DNA"/>
</dbReference>
<dbReference type="AlphaFoldDB" id="A0A9X2J8M1"/>